<dbReference type="EMBL" id="FZON01000013">
    <property type="protein sequence ID" value="SNS39226.1"/>
    <property type="molecule type" value="Genomic_DNA"/>
</dbReference>
<keyword evidence="1" id="KW-0812">Transmembrane</keyword>
<evidence type="ECO:0000313" key="3">
    <source>
        <dbReference type="Proteomes" id="UP000198440"/>
    </source>
</evidence>
<dbReference type="Proteomes" id="UP000198440">
    <property type="component" value="Unassembled WGS sequence"/>
</dbReference>
<proteinExistence type="predicted"/>
<keyword evidence="1" id="KW-0472">Membrane</keyword>
<feature type="transmembrane region" description="Helical" evidence="1">
    <location>
        <begin position="6"/>
        <end position="23"/>
    </location>
</feature>
<evidence type="ECO:0000313" key="2">
    <source>
        <dbReference type="EMBL" id="SNS39226.1"/>
    </source>
</evidence>
<feature type="transmembrane region" description="Helical" evidence="1">
    <location>
        <begin position="35"/>
        <end position="63"/>
    </location>
</feature>
<name>A0A239E3H7_9RHOB</name>
<keyword evidence="1" id="KW-1133">Transmembrane helix</keyword>
<sequence length="114" mass="11957">MTGDMIADLLLPAFGLMLLAFVVPRGVEVLVPETVTGLVVMALVSTLLCWVLASAGFAMLYGVQDGGILALLGEVPAASAGHFLRLGAKAALIWAPILLLTVSTAPRRWKTAVW</sequence>
<feature type="transmembrane region" description="Helical" evidence="1">
    <location>
        <begin position="83"/>
        <end position="102"/>
    </location>
</feature>
<dbReference type="AlphaFoldDB" id="A0A239E3H7"/>
<gene>
    <name evidence="2" type="ORF">SAMN04488078_101342</name>
</gene>
<accession>A0A239E3H7</accession>
<organism evidence="2 3">
    <name type="scientific">Antarctobacter heliothermus</name>
    <dbReference type="NCBI Taxonomy" id="74033"/>
    <lineage>
        <taxon>Bacteria</taxon>
        <taxon>Pseudomonadati</taxon>
        <taxon>Pseudomonadota</taxon>
        <taxon>Alphaproteobacteria</taxon>
        <taxon>Rhodobacterales</taxon>
        <taxon>Roseobacteraceae</taxon>
        <taxon>Antarctobacter</taxon>
    </lineage>
</organism>
<protein>
    <submittedName>
        <fullName evidence="2">Uncharacterized protein</fullName>
    </submittedName>
</protein>
<reference evidence="2 3" key="1">
    <citation type="submission" date="2017-06" db="EMBL/GenBank/DDBJ databases">
        <authorList>
            <person name="Kim H.J."/>
            <person name="Triplett B.A."/>
        </authorList>
    </citation>
    <scope>NUCLEOTIDE SEQUENCE [LARGE SCALE GENOMIC DNA]</scope>
    <source>
        <strain evidence="2 3">DSM 11445</strain>
    </source>
</reference>
<evidence type="ECO:0000256" key="1">
    <source>
        <dbReference type="SAM" id="Phobius"/>
    </source>
</evidence>